<dbReference type="Pfam" id="PF13229">
    <property type="entry name" value="Beta_helix"/>
    <property type="match status" value="2"/>
</dbReference>
<proteinExistence type="predicted"/>
<feature type="region of interest" description="Disordered" evidence="1">
    <location>
        <begin position="29"/>
        <end position="73"/>
    </location>
</feature>
<feature type="domain" description="Right handed beta helix" evidence="3">
    <location>
        <begin position="321"/>
        <end position="440"/>
    </location>
</feature>
<dbReference type="PROSITE" id="PS51257">
    <property type="entry name" value="PROKAR_LIPOPROTEIN"/>
    <property type="match status" value="1"/>
</dbReference>
<sequence length="534" mass="55845">MSTLRSLCLIGAISVGGLTACTGNKEPPSAVGAIPDATRPTVPPTRPAPEPTRPPVTPIPEPGTPAEQPSSVQYSREWFVSPSGNDTAPGTQDKPLRTISKAITQAGPGEIIRVQKGTYAEKLVFDSTVRAGTTRAPITLRGEGKPKLVPTGDGWYMALVQRPNWRIEGFEFDVRGQRQLAVTFAGDTQGTVLADSELHSGTFGSGISTDGGARGVTLENNHIHHFAQGSTDSHGIVIAPTSRDITVRGNDIHDNSGDSVQCLGPEGFSNDTPASGVLIENNRLHDNRENAVDLKTCHNVTVRGNVMHGFARTATARGEAVVVHYSAKNVTIEDNDISNATLGISVGGNRVGAPPTNVSVRRNRIHGMKSAEGAALRIENGNDVRVLHNTVTGTSGFALVIGHGTGGASSNVVVRNNLFNARHAVNLGPLAPGLTMESNSYQPGANFTFGDFFAPANDWKGTPLATWKQERSLDVSSNESATALTDTKGFTPGAGAVDQGMDLGLPFCGSAPDIGAVESGCPENTQAATASLTE</sequence>
<dbReference type="Gene3D" id="2.160.20.10">
    <property type="entry name" value="Single-stranded right-handed beta-helix, Pectin lyase-like"/>
    <property type="match status" value="1"/>
</dbReference>
<feature type="compositionally biased region" description="Pro residues" evidence="1">
    <location>
        <begin position="41"/>
        <end position="63"/>
    </location>
</feature>
<feature type="domain" description="DUF1565" evidence="2">
    <location>
        <begin position="83"/>
        <end position="122"/>
    </location>
</feature>
<dbReference type="Pfam" id="PF07602">
    <property type="entry name" value="DUF1565"/>
    <property type="match status" value="1"/>
</dbReference>
<dbReference type="InterPro" id="IPR039448">
    <property type="entry name" value="Beta_helix"/>
</dbReference>
<protein>
    <submittedName>
        <fullName evidence="4">Right-handed parallel beta-helix repeat-containing protein</fullName>
    </submittedName>
</protein>
<dbReference type="PANTHER" id="PTHR36453:SF1">
    <property type="entry name" value="RIGHT HANDED BETA HELIX DOMAIN-CONTAINING PROTEIN"/>
    <property type="match status" value="1"/>
</dbReference>
<dbReference type="InterPro" id="IPR011050">
    <property type="entry name" value="Pectin_lyase_fold/virulence"/>
</dbReference>
<feature type="domain" description="Right handed beta helix" evidence="3">
    <location>
        <begin position="188"/>
        <end position="309"/>
    </location>
</feature>
<organism evidence="4 5">
    <name type="scientific">Myxococcus landrumensis</name>
    <dbReference type="NCBI Taxonomy" id="2813577"/>
    <lineage>
        <taxon>Bacteria</taxon>
        <taxon>Pseudomonadati</taxon>
        <taxon>Myxococcota</taxon>
        <taxon>Myxococcia</taxon>
        <taxon>Myxococcales</taxon>
        <taxon>Cystobacterineae</taxon>
        <taxon>Myxococcaceae</taxon>
        <taxon>Myxococcus</taxon>
    </lineage>
</organism>
<dbReference type="RefSeq" id="WP_206716264.1">
    <property type="nucleotide sequence ID" value="NZ_CP071091.1"/>
</dbReference>
<evidence type="ECO:0000259" key="3">
    <source>
        <dbReference type="Pfam" id="PF13229"/>
    </source>
</evidence>
<dbReference type="PANTHER" id="PTHR36453">
    <property type="entry name" value="SECRETED PROTEIN-RELATED"/>
    <property type="match status" value="1"/>
</dbReference>
<dbReference type="InterPro" id="IPR006626">
    <property type="entry name" value="PbH1"/>
</dbReference>
<dbReference type="InterPro" id="IPR011459">
    <property type="entry name" value="DUF1565"/>
</dbReference>
<dbReference type="SMART" id="SM00710">
    <property type="entry name" value="PbH1"/>
    <property type="match status" value="9"/>
</dbReference>
<keyword evidence="5" id="KW-1185">Reference proteome</keyword>
<dbReference type="SUPFAM" id="SSF51126">
    <property type="entry name" value="Pectin lyase-like"/>
    <property type="match status" value="1"/>
</dbReference>
<evidence type="ECO:0000313" key="5">
    <source>
        <dbReference type="Proteomes" id="UP000663090"/>
    </source>
</evidence>
<dbReference type="Proteomes" id="UP000663090">
    <property type="component" value="Chromosome"/>
</dbReference>
<evidence type="ECO:0000256" key="1">
    <source>
        <dbReference type="SAM" id="MobiDB-lite"/>
    </source>
</evidence>
<dbReference type="EMBL" id="CP071091">
    <property type="protein sequence ID" value="QSQ14489.1"/>
    <property type="molecule type" value="Genomic_DNA"/>
</dbReference>
<name>A0ABX7N6U8_9BACT</name>
<accession>A0ABX7N6U8</accession>
<evidence type="ECO:0000313" key="4">
    <source>
        <dbReference type="EMBL" id="QSQ14489.1"/>
    </source>
</evidence>
<dbReference type="InterPro" id="IPR012334">
    <property type="entry name" value="Pectin_lyas_fold"/>
</dbReference>
<evidence type="ECO:0000259" key="2">
    <source>
        <dbReference type="Pfam" id="PF07602"/>
    </source>
</evidence>
<gene>
    <name evidence="4" type="ORF">JY572_40405</name>
</gene>
<reference evidence="4 5" key="1">
    <citation type="submission" date="2021-02" db="EMBL/GenBank/DDBJ databases">
        <title>De Novo genome assembly of isolated myxobacteria.</title>
        <authorList>
            <person name="Stevens D.C."/>
        </authorList>
    </citation>
    <scope>NUCLEOTIDE SEQUENCE [LARGE SCALE GENOMIC DNA]</scope>
    <source>
        <strain evidence="4 5">SCHIC003</strain>
    </source>
</reference>